<feature type="compositionally biased region" description="Polar residues" evidence="1">
    <location>
        <begin position="434"/>
        <end position="444"/>
    </location>
</feature>
<evidence type="ECO:0000313" key="2">
    <source>
        <dbReference type="EMBL" id="OEU16895.1"/>
    </source>
</evidence>
<evidence type="ECO:0000313" key="3">
    <source>
        <dbReference type="Proteomes" id="UP000095751"/>
    </source>
</evidence>
<organism evidence="2 3">
    <name type="scientific">Fragilariopsis cylindrus CCMP1102</name>
    <dbReference type="NCBI Taxonomy" id="635003"/>
    <lineage>
        <taxon>Eukaryota</taxon>
        <taxon>Sar</taxon>
        <taxon>Stramenopiles</taxon>
        <taxon>Ochrophyta</taxon>
        <taxon>Bacillariophyta</taxon>
        <taxon>Bacillariophyceae</taxon>
        <taxon>Bacillariophycidae</taxon>
        <taxon>Bacillariales</taxon>
        <taxon>Bacillariaceae</taxon>
        <taxon>Fragilariopsis</taxon>
    </lineage>
</organism>
<feature type="region of interest" description="Disordered" evidence="1">
    <location>
        <begin position="1"/>
        <end position="69"/>
    </location>
</feature>
<reference evidence="2 3" key="1">
    <citation type="submission" date="2016-09" db="EMBL/GenBank/DDBJ databases">
        <title>Extensive genetic diversity and differential bi-allelic expression allows diatom success in the polar Southern Ocean.</title>
        <authorList>
            <consortium name="DOE Joint Genome Institute"/>
            <person name="Mock T."/>
            <person name="Otillar R.P."/>
            <person name="Strauss J."/>
            <person name="Dupont C."/>
            <person name="Frickenhaus S."/>
            <person name="Maumus F."/>
            <person name="Mcmullan M."/>
            <person name="Sanges R."/>
            <person name="Schmutz J."/>
            <person name="Toseland A."/>
            <person name="Valas R."/>
            <person name="Veluchamy A."/>
            <person name="Ward B.J."/>
            <person name="Allen A."/>
            <person name="Barry K."/>
            <person name="Falciatore A."/>
            <person name="Ferrante M."/>
            <person name="Fortunato A.E."/>
            <person name="Gloeckner G."/>
            <person name="Gruber A."/>
            <person name="Hipkin R."/>
            <person name="Janech M."/>
            <person name="Kroth P."/>
            <person name="Leese F."/>
            <person name="Lindquist E."/>
            <person name="Lyon B.R."/>
            <person name="Martin J."/>
            <person name="Mayer C."/>
            <person name="Parker M."/>
            <person name="Quesneville H."/>
            <person name="Raymond J."/>
            <person name="Uhlig C."/>
            <person name="Valentin K.U."/>
            <person name="Worden A.Z."/>
            <person name="Armbrust E.V."/>
            <person name="Bowler C."/>
            <person name="Green B."/>
            <person name="Moulton V."/>
            <person name="Van Oosterhout C."/>
            <person name="Grigoriev I."/>
        </authorList>
    </citation>
    <scope>NUCLEOTIDE SEQUENCE [LARGE SCALE GENOMIC DNA]</scope>
    <source>
        <strain evidence="2 3">CCMP1102</strain>
    </source>
</reference>
<dbReference type="InParanoid" id="A0A1E7FFS1"/>
<feature type="compositionally biased region" description="Low complexity" evidence="1">
    <location>
        <begin position="416"/>
        <end position="433"/>
    </location>
</feature>
<dbReference type="EMBL" id="KV784358">
    <property type="protein sequence ID" value="OEU16895.1"/>
    <property type="molecule type" value="Genomic_DNA"/>
</dbReference>
<dbReference type="Proteomes" id="UP000095751">
    <property type="component" value="Unassembled WGS sequence"/>
</dbReference>
<proteinExistence type="predicted"/>
<keyword evidence="3" id="KW-1185">Reference proteome</keyword>
<dbReference type="KEGG" id="fcy:FRACYDRAFT_185851"/>
<name>A0A1E7FFS1_9STRA</name>
<feature type="compositionally biased region" description="Basic and acidic residues" evidence="1">
    <location>
        <begin position="402"/>
        <end position="415"/>
    </location>
</feature>
<gene>
    <name evidence="2" type="ORF">FRACYDRAFT_185851</name>
</gene>
<dbReference type="AlphaFoldDB" id="A0A1E7FFS1"/>
<sequence length="482" mass="53927">MGGGGGSKSSSTTTSSSEEESAAAAVFGGKKKQGIKSSSKNNNKKGNEDRISFHSASSSSTTTQNNTERAVATTTTVVASPSANITPVVQDKYLDDWVTGSISLHTSEDDDALSPLHCFMRKFCVEAFSATAEDVATPRYGKSHGFKIEVGQVGIRCLHCKDQSPGKRAERAVCYPSSLRNIYHSIETWQRRHSLVCKRITPWVKKSIVDLMESSKTRAGGRRKYWEDSASRLGMVDTSQGVRFSRMPGYVVPTKSLSLKSPGRDQLEKVDFEQQLVMPEDKDLVTDYLYLLMEQMQTCRFTEEDRTGGRSKIKNNEVGFPGMECSHCEGRAGFGRYFPSSVSALSLANSDRNVYNHLQKCRRAPEQIKTELNRLQKDQTQSKNRRGLRKLFFNRIWSRMHNKNDDDKDKVKDKYIASPSSSSPSLIKKPASPTESYASSNTTRTEPEPSLPPSMMDFSPSPENKITHTFQHSIKVNNFRRY</sequence>
<evidence type="ECO:0000256" key="1">
    <source>
        <dbReference type="SAM" id="MobiDB-lite"/>
    </source>
</evidence>
<dbReference type="OrthoDB" id="42091at2759"/>
<protein>
    <submittedName>
        <fullName evidence="2">Uncharacterized protein</fullName>
    </submittedName>
</protein>
<feature type="region of interest" description="Disordered" evidence="1">
    <location>
        <begin position="402"/>
        <end position="466"/>
    </location>
</feature>
<accession>A0A1E7FFS1</accession>